<evidence type="ECO:0000313" key="1">
    <source>
        <dbReference type="EMBL" id="RON67976.1"/>
    </source>
</evidence>
<dbReference type="Proteomes" id="UP000285757">
    <property type="component" value="Unassembled WGS sequence"/>
</dbReference>
<accession>A0A423LI44</accession>
<dbReference type="InterPro" id="IPR029033">
    <property type="entry name" value="His_PPase_superfam"/>
</dbReference>
<keyword evidence="1" id="KW-0969">Cilium</keyword>
<dbReference type="EMBL" id="MOBU01000009">
    <property type="protein sequence ID" value="RON67976.1"/>
    <property type="molecule type" value="Genomic_DNA"/>
</dbReference>
<dbReference type="AlphaFoldDB" id="A0A423LI44"/>
<reference evidence="1 2" key="1">
    <citation type="submission" date="2016-10" db="EMBL/GenBank/DDBJ databases">
        <title>Comparative genome analysis of multiple Pseudomonas spp. focuses on biocontrol and plant growth promoting traits.</title>
        <authorList>
            <person name="Tao X.-Y."/>
            <person name="Taylor C.G."/>
        </authorList>
    </citation>
    <scope>NUCLEOTIDE SEQUENCE [LARGE SCALE GENOMIC DNA]</scope>
    <source>
        <strain evidence="1 2">24D3</strain>
    </source>
</reference>
<proteinExistence type="predicted"/>
<keyword evidence="1" id="KW-0282">Flagellum</keyword>
<evidence type="ECO:0000313" key="2">
    <source>
        <dbReference type="Proteomes" id="UP000285757"/>
    </source>
</evidence>
<keyword evidence="1" id="KW-0966">Cell projection</keyword>
<name>A0A423LI44_PSEFL</name>
<dbReference type="SUPFAM" id="SSF53254">
    <property type="entry name" value="Phosphoglycerate mutase-like"/>
    <property type="match status" value="1"/>
</dbReference>
<dbReference type="RefSeq" id="WP_123532649.1">
    <property type="nucleotide sequence ID" value="NZ_MOBU01000009.1"/>
</dbReference>
<organism evidence="1 2">
    <name type="scientific">Pseudomonas fluorescens</name>
    <dbReference type="NCBI Taxonomy" id="294"/>
    <lineage>
        <taxon>Bacteria</taxon>
        <taxon>Pseudomonadati</taxon>
        <taxon>Pseudomonadota</taxon>
        <taxon>Gammaproteobacteria</taxon>
        <taxon>Pseudomonadales</taxon>
        <taxon>Pseudomonadaceae</taxon>
        <taxon>Pseudomonas</taxon>
    </lineage>
</organism>
<comment type="caution">
    <text evidence="1">The sequence shown here is derived from an EMBL/GenBank/DDBJ whole genome shotgun (WGS) entry which is preliminary data.</text>
</comment>
<dbReference type="Gene3D" id="3.40.50.1240">
    <property type="entry name" value="Phosphoglycerate mutase-like"/>
    <property type="match status" value="1"/>
</dbReference>
<sequence>MTLKVRRLVPRLVVAIVLTVSVMALSVAQSNTGQGLRNVTVLIIRHAEKPDVGRALNARGEQRAVAYADYFDPLKLAGQTLTPQRLIAAGDSPESVRSRLTLTPLAERLHLPIEQPYDNGDFQQVVKTLRRSNQAQTVLIAWHHSHINKLITAFGGDGPALTGQQKWPDNVYDWLIVLRFDGKGRLIQSQSQKVQEHLLPGDVASSPGN</sequence>
<gene>
    <name evidence="1" type="ORF">BK671_13605</name>
</gene>
<protein>
    <submittedName>
        <fullName evidence="1">Flagellar basal body-associated protein FliL</fullName>
    </submittedName>
</protein>